<dbReference type="STRING" id="797299.HALLA_04995"/>
<reference evidence="1 2" key="1">
    <citation type="submission" date="2014-01" db="EMBL/GenBank/DDBJ databases">
        <authorList>
            <consortium name="DOE Joint Genome Institute"/>
            <person name="Anderson I."/>
            <person name="Huntemann M."/>
            <person name="Han J."/>
            <person name="Chen A."/>
            <person name="Kyrpides N."/>
            <person name="Mavromatis K."/>
            <person name="Markowitz V."/>
            <person name="Palaniappan K."/>
            <person name="Ivanova N."/>
            <person name="Schaumberg A."/>
            <person name="Pati A."/>
            <person name="Liolios K."/>
            <person name="Nordberg H.P."/>
            <person name="Cantor M.N."/>
            <person name="Hua S.X."/>
            <person name="Woyke T."/>
        </authorList>
    </citation>
    <scope>NUCLEOTIDE SEQUENCE [LARGE SCALE GENOMIC DNA]</scope>
    <source>
        <strain evidence="1 2">XH-48</strain>
    </source>
</reference>
<dbReference type="PATRIC" id="fig|797299.3.peg.64"/>
<dbReference type="GeneID" id="25143869"/>
<keyword evidence="2" id="KW-1185">Reference proteome</keyword>
<evidence type="ECO:0000313" key="2">
    <source>
        <dbReference type="Proteomes" id="UP000019024"/>
    </source>
</evidence>
<dbReference type="HOGENOM" id="CLU_2021565_0_0_2"/>
<dbReference type="Pfam" id="PF04134">
    <property type="entry name" value="DCC1-like"/>
    <property type="match status" value="1"/>
</dbReference>
<sequence>MTAPESAPPRLVFDDDCGFCTWCAEFAAERGEFELVGFQDLTPDQLARLPEDYEDCAHLLTQNGVYSCGEAIEEIGTRLETSSRHLAMAFRQLPGTERAREPLYRRVADNRDLFGRIVSRTPPGREE</sequence>
<accession>W0JHZ9</accession>
<dbReference type="RefSeq" id="WP_049951520.1">
    <property type="nucleotide sequence ID" value="NZ_CP007055.1"/>
</dbReference>
<dbReference type="Proteomes" id="UP000019024">
    <property type="component" value="Chromosome"/>
</dbReference>
<dbReference type="KEGG" id="hlr:HALLA_04995"/>
<name>W0JHZ9_9EURY</name>
<dbReference type="OrthoDB" id="195634at2157"/>
<dbReference type="InterPro" id="IPR007263">
    <property type="entry name" value="DCC1-like"/>
</dbReference>
<proteinExistence type="predicted"/>
<organism evidence="1 2">
    <name type="scientific">Halostagnicola larsenii XH-48</name>
    <dbReference type="NCBI Taxonomy" id="797299"/>
    <lineage>
        <taxon>Archaea</taxon>
        <taxon>Methanobacteriati</taxon>
        <taxon>Methanobacteriota</taxon>
        <taxon>Stenosarchaea group</taxon>
        <taxon>Halobacteria</taxon>
        <taxon>Halobacteriales</taxon>
        <taxon>Natrialbaceae</taxon>
        <taxon>Halostagnicola</taxon>
    </lineage>
</organism>
<protein>
    <submittedName>
        <fullName evidence="1">Thiol-disulfide oxidoreductase</fullName>
    </submittedName>
</protein>
<gene>
    <name evidence="1" type="ORF">HALLA_04995</name>
</gene>
<evidence type="ECO:0000313" key="1">
    <source>
        <dbReference type="EMBL" id="AHF98330.1"/>
    </source>
</evidence>
<dbReference type="AlphaFoldDB" id="W0JHZ9"/>
<dbReference type="EMBL" id="CP007055">
    <property type="protein sequence ID" value="AHF98330.1"/>
    <property type="molecule type" value="Genomic_DNA"/>
</dbReference>
<dbReference type="eggNOG" id="arCOG04646">
    <property type="taxonomic scope" value="Archaea"/>
</dbReference>
<dbReference type="GO" id="GO:0015035">
    <property type="term" value="F:protein-disulfide reductase activity"/>
    <property type="evidence" value="ECO:0007669"/>
    <property type="project" value="InterPro"/>
</dbReference>